<accession>A0A0A9GM77</accession>
<dbReference type="AlphaFoldDB" id="A0A0A9GM77"/>
<proteinExistence type="predicted"/>
<organism evidence="1">
    <name type="scientific">Arundo donax</name>
    <name type="common">Giant reed</name>
    <name type="synonym">Donax arundinaceus</name>
    <dbReference type="NCBI Taxonomy" id="35708"/>
    <lineage>
        <taxon>Eukaryota</taxon>
        <taxon>Viridiplantae</taxon>
        <taxon>Streptophyta</taxon>
        <taxon>Embryophyta</taxon>
        <taxon>Tracheophyta</taxon>
        <taxon>Spermatophyta</taxon>
        <taxon>Magnoliopsida</taxon>
        <taxon>Liliopsida</taxon>
        <taxon>Poales</taxon>
        <taxon>Poaceae</taxon>
        <taxon>PACMAD clade</taxon>
        <taxon>Arundinoideae</taxon>
        <taxon>Arundineae</taxon>
        <taxon>Arundo</taxon>
    </lineage>
</organism>
<dbReference type="EMBL" id="GBRH01172314">
    <property type="protein sequence ID" value="JAE25582.1"/>
    <property type="molecule type" value="Transcribed_RNA"/>
</dbReference>
<sequence length="29" mass="3503">MAKLRRLIPCKKICVCSKDLKLIYLRPWN</sequence>
<protein>
    <submittedName>
        <fullName evidence="1">Uncharacterized protein</fullName>
    </submittedName>
</protein>
<name>A0A0A9GM77_ARUDO</name>
<reference evidence="1" key="1">
    <citation type="submission" date="2014-09" db="EMBL/GenBank/DDBJ databases">
        <authorList>
            <person name="Magalhaes I.L.F."/>
            <person name="Oliveira U."/>
            <person name="Santos F.R."/>
            <person name="Vidigal T.H.D.A."/>
            <person name="Brescovit A.D."/>
            <person name="Santos A.J."/>
        </authorList>
    </citation>
    <scope>NUCLEOTIDE SEQUENCE</scope>
    <source>
        <tissue evidence="1">Shoot tissue taken approximately 20 cm above the soil surface</tissue>
    </source>
</reference>
<evidence type="ECO:0000313" key="1">
    <source>
        <dbReference type="EMBL" id="JAE25582.1"/>
    </source>
</evidence>
<reference evidence="1" key="2">
    <citation type="journal article" date="2015" name="Data Brief">
        <title>Shoot transcriptome of the giant reed, Arundo donax.</title>
        <authorList>
            <person name="Barrero R.A."/>
            <person name="Guerrero F.D."/>
            <person name="Moolhuijzen P."/>
            <person name="Goolsby J.A."/>
            <person name="Tidwell J."/>
            <person name="Bellgard S.E."/>
            <person name="Bellgard M.I."/>
        </authorList>
    </citation>
    <scope>NUCLEOTIDE SEQUENCE</scope>
    <source>
        <tissue evidence="1">Shoot tissue taken approximately 20 cm above the soil surface</tissue>
    </source>
</reference>